<feature type="non-terminal residue" evidence="1">
    <location>
        <position position="163"/>
    </location>
</feature>
<organism evidence="1 2">
    <name type="scientific">Acaulospora colombiana</name>
    <dbReference type="NCBI Taxonomy" id="27376"/>
    <lineage>
        <taxon>Eukaryota</taxon>
        <taxon>Fungi</taxon>
        <taxon>Fungi incertae sedis</taxon>
        <taxon>Mucoromycota</taxon>
        <taxon>Glomeromycotina</taxon>
        <taxon>Glomeromycetes</taxon>
        <taxon>Diversisporales</taxon>
        <taxon>Acaulosporaceae</taxon>
        <taxon>Acaulospora</taxon>
    </lineage>
</organism>
<sequence>VIESRERVPEGTLQQSTITSTPGGSRLHSNGAQGVRMSVLSLIDLAGSEKATSDKERAKEGKYINTSDHVPFRNSKLTRMLQPSLSGDARISVICTLNPSPSTVSESLSTLGFASRLNASKKEIVDHEALIERYRKEIEELKAKLVEKESAEKKVNRRLSTRE</sequence>
<reference evidence="1" key="1">
    <citation type="submission" date="2021-06" db="EMBL/GenBank/DDBJ databases">
        <authorList>
            <person name="Kallberg Y."/>
            <person name="Tangrot J."/>
            <person name="Rosling A."/>
        </authorList>
    </citation>
    <scope>NUCLEOTIDE SEQUENCE</scope>
    <source>
        <strain evidence="1">CL356</strain>
    </source>
</reference>
<evidence type="ECO:0000313" key="2">
    <source>
        <dbReference type="Proteomes" id="UP000789525"/>
    </source>
</evidence>
<dbReference type="Proteomes" id="UP000789525">
    <property type="component" value="Unassembled WGS sequence"/>
</dbReference>
<keyword evidence="2" id="KW-1185">Reference proteome</keyword>
<feature type="non-terminal residue" evidence="1">
    <location>
        <position position="1"/>
    </location>
</feature>
<comment type="caution">
    <text evidence="1">The sequence shown here is derived from an EMBL/GenBank/DDBJ whole genome shotgun (WGS) entry which is preliminary data.</text>
</comment>
<proteinExistence type="predicted"/>
<gene>
    <name evidence="1" type="ORF">ACOLOM_LOCUS13166</name>
</gene>
<dbReference type="EMBL" id="CAJVPT010058383">
    <property type="protein sequence ID" value="CAG8760268.1"/>
    <property type="molecule type" value="Genomic_DNA"/>
</dbReference>
<evidence type="ECO:0000313" key="1">
    <source>
        <dbReference type="EMBL" id="CAG8760268.1"/>
    </source>
</evidence>
<protein>
    <submittedName>
        <fullName evidence="1">14872_t:CDS:1</fullName>
    </submittedName>
</protein>
<name>A0ACA9QSM4_9GLOM</name>
<accession>A0ACA9QSM4</accession>